<dbReference type="GO" id="GO:0005507">
    <property type="term" value="F:copper ion binding"/>
    <property type="evidence" value="ECO:0007669"/>
    <property type="project" value="InterPro"/>
</dbReference>
<comment type="cofactor">
    <cofactor evidence="2">
        <name>Cu cation</name>
        <dbReference type="ChEBI" id="CHEBI:23378"/>
    </cofactor>
    <text evidence="2">Contains 1 topaquinone per subunit.</text>
</comment>
<dbReference type="EMBL" id="LZPO01029455">
    <property type="protein sequence ID" value="OBS77534.1"/>
    <property type="molecule type" value="Genomic_DNA"/>
</dbReference>
<dbReference type="GO" id="GO:0046677">
    <property type="term" value="P:response to antibiotic"/>
    <property type="evidence" value="ECO:0007669"/>
    <property type="project" value="TreeGrafter"/>
</dbReference>
<keyword evidence="2" id="KW-0479">Metal-binding</keyword>
<evidence type="ECO:0000313" key="4">
    <source>
        <dbReference type="EMBL" id="OBS77534.1"/>
    </source>
</evidence>
<dbReference type="PANTHER" id="PTHR10638">
    <property type="entry name" value="COPPER AMINE OXIDASE"/>
    <property type="match status" value="1"/>
</dbReference>
<evidence type="ECO:0000256" key="1">
    <source>
        <dbReference type="ARBA" id="ARBA00001973"/>
    </source>
</evidence>
<gene>
    <name evidence="4" type="ORF">A6R68_20077</name>
</gene>
<dbReference type="EC" id="1.4.3.-" evidence="2"/>
<dbReference type="InterPro" id="IPR015798">
    <property type="entry name" value="Cu_amine_oxidase_C"/>
</dbReference>
<proteinExistence type="inferred from homology"/>
<name>A0A1A6HH17_NEOLE</name>
<dbReference type="OrthoDB" id="9640246at2759"/>
<dbReference type="GO" id="GO:0009308">
    <property type="term" value="P:amine metabolic process"/>
    <property type="evidence" value="ECO:0007669"/>
    <property type="project" value="UniProtKB-UniRule"/>
</dbReference>
<accession>A0A1A6HH17</accession>
<protein>
    <recommendedName>
        <fullName evidence="2">Amine oxidase</fullName>
        <ecNumber evidence="2">1.4.3.-</ecNumber>
    </recommendedName>
</protein>
<dbReference type="GO" id="GO:0005886">
    <property type="term" value="C:plasma membrane"/>
    <property type="evidence" value="ECO:0007669"/>
    <property type="project" value="TreeGrafter"/>
</dbReference>
<dbReference type="STRING" id="56216.A0A1A6HH17"/>
<dbReference type="InterPro" id="IPR036460">
    <property type="entry name" value="Cu_amine_oxidase_C_sf"/>
</dbReference>
<evidence type="ECO:0000256" key="2">
    <source>
        <dbReference type="RuleBase" id="RU000672"/>
    </source>
</evidence>
<comment type="PTM">
    <text evidence="2">Topaquinone (TPQ) is generated by copper-dependent autoxidation of a specific tyrosyl residue.</text>
</comment>
<evidence type="ECO:0000259" key="3">
    <source>
        <dbReference type="Pfam" id="PF01179"/>
    </source>
</evidence>
<evidence type="ECO:0000313" key="5">
    <source>
        <dbReference type="Proteomes" id="UP000092124"/>
    </source>
</evidence>
<keyword evidence="2" id="KW-0186">Copper</keyword>
<comment type="cofactor">
    <cofactor evidence="1">
        <name>Cu(2+)</name>
        <dbReference type="ChEBI" id="CHEBI:29036"/>
    </cofactor>
</comment>
<dbReference type="InterPro" id="IPR000269">
    <property type="entry name" value="Cu_amine_oxidase"/>
</dbReference>
<dbReference type="GO" id="GO:0048038">
    <property type="term" value="F:quinone binding"/>
    <property type="evidence" value="ECO:0007669"/>
    <property type="project" value="InterPro"/>
</dbReference>
<dbReference type="Pfam" id="PF01179">
    <property type="entry name" value="Cu_amine_oxid"/>
    <property type="match status" value="1"/>
</dbReference>
<dbReference type="Proteomes" id="UP000092124">
    <property type="component" value="Unassembled WGS sequence"/>
</dbReference>
<comment type="similarity">
    <text evidence="2">Belongs to the copper/topaquinone oxidase family.</text>
</comment>
<keyword evidence="2" id="KW-0801">TPQ</keyword>
<dbReference type="SUPFAM" id="SSF49998">
    <property type="entry name" value="Amine oxidase catalytic domain"/>
    <property type="match status" value="1"/>
</dbReference>
<reference evidence="4 5" key="1">
    <citation type="submission" date="2016-06" db="EMBL/GenBank/DDBJ databases">
        <title>The Draft Genome Sequence and Annotation of the Desert Woodrat Neotoma lepida.</title>
        <authorList>
            <person name="Campbell M."/>
            <person name="Oakeson K.F."/>
            <person name="Yandell M."/>
            <person name="Halpert J.R."/>
            <person name="Dearing D."/>
        </authorList>
    </citation>
    <scope>NUCLEOTIDE SEQUENCE [LARGE SCALE GENOMIC DNA]</scope>
    <source>
        <strain evidence="4">417</strain>
        <tissue evidence="4">Liver</tissue>
    </source>
</reference>
<dbReference type="GO" id="GO:0008131">
    <property type="term" value="F:primary methylamine oxidase activity"/>
    <property type="evidence" value="ECO:0007669"/>
    <property type="project" value="InterPro"/>
</dbReference>
<comment type="caution">
    <text evidence="4">The sequence shown here is derived from an EMBL/GenBank/DDBJ whole genome shotgun (WGS) entry which is preliminary data.</text>
</comment>
<dbReference type="Gene3D" id="2.70.98.20">
    <property type="entry name" value="Copper amine oxidase, catalytic domain"/>
    <property type="match status" value="1"/>
</dbReference>
<keyword evidence="2" id="KW-0560">Oxidoreductase</keyword>
<dbReference type="GO" id="GO:0052597">
    <property type="term" value="F:diamine oxidase activity"/>
    <property type="evidence" value="ECO:0007669"/>
    <property type="project" value="TreeGrafter"/>
</dbReference>
<keyword evidence="5" id="KW-1185">Reference proteome</keyword>
<organism evidence="4 5">
    <name type="scientific">Neotoma lepida</name>
    <name type="common">Desert woodrat</name>
    <dbReference type="NCBI Taxonomy" id="56216"/>
    <lineage>
        <taxon>Eukaryota</taxon>
        <taxon>Metazoa</taxon>
        <taxon>Chordata</taxon>
        <taxon>Craniata</taxon>
        <taxon>Vertebrata</taxon>
        <taxon>Euteleostomi</taxon>
        <taxon>Mammalia</taxon>
        <taxon>Eutheria</taxon>
        <taxon>Euarchontoglires</taxon>
        <taxon>Glires</taxon>
        <taxon>Rodentia</taxon>
        <taxon>Myomorpha</taxon>
        <taxon>Muroidea</taxon>
        <taxon>Cricetidae</taxon>
        <taxon>Neotominae</taxon>
        <taxon>Neotoma</taxon>
    </lineage>
</organism>
<feature type="non-terminal residue" evidence="4">
    <location>
        <position position="1"/>
    </location>
</feature>
<dbReference type="PANTHER" id="PTHR10638:SF26">
    <property type="entry name" value="AMINE OXIDASE"/>
    <property type="match status" value="1"/>
</dbReference>
<dbReference type="AlphaFoldDB" id="A0A1A6HH17"/>
<sequence length="86" mass="9819">YPLAVTKYRDSERCSSSIYNQNNPWNPPIVFEDFIQNSTNIDDKDLVAWVTVGFHNMPHSEDSTNVTTPGNSVGFMLQPFNFSQVF</sequence>
<feature type="domain" description="Copper amine oxidase catalytic" evidence="3">
    <location>
        <begin position="2"/>
        <end position="83"/>
    </location>
</feature>